<evidence type="ECO:0000313" key="2">
    <source>
        <dbReference type="Proteomes" id="UP001500979"/>
    </source>
</evidence>
<organism evidence="1 2">
    <name type="scientific">Saccharopolyspora taberi</name>
    <dbReference type="NCBI Taxonomy" id="60895"/>
    <lineage>
        <taxon>Bacteria</taxon>
        <taxon>Bacillati</taxon>
        <taxon>Actinomycetota</taxon>
        <taxon>Actinomycetes</taxon>
        <taxon>Pseudonocardiales</taxon>
        <taxon>Pseudonocardiaceae</taxon>
        <taxon>Saccharopolyspora</taxon>
    </lineage>
</organism>
<sequence>MSEEQIELWLRIGRDNQWIKYADDPPFTAESFHRCETKRELKEKLAHGNWCLGAAFYYKDLCFINQDDGGDEWLTIRYGIPFESITWGWCIERGKFYLLLDRLLAATPEQCRQLTY</sequence>
<gene>
    <name evidence="1" type="ORF">GCM10010470_55480</name>
</gene>
<dbReference type="RefSeq" id="WP_344684664.1">
    <property type="nucleotide sequence ID" value="NZ_BAAAUX010000024.1"/>
</dbReference>
<dbReference type="Proteomes" id="UP001500979">
    <property type="component" value="Unassembled WGS sequence"/>
</dbReference>
<name>A0ABN3VLP0_9PSEU</name>
<comment type="caution">
    <text evidence="1">The sequence shown here is derived from an EMBL/GenBank/DDBJ whole genome shotgun (WGS) entry which is preliminary data.</text>
</comment>
<keyword evidence="2" id="KW-1185">Reference proteome</keyword>
<accession>A0ABN3VLP0</accession>
<reference evidence="1 2" key="1">
    <citation type="journal article" date="2019" name="Int. J. Syst. Evol. Microbiol.">
        <title>The Global Catalogue of Microorganisms (GCM) 10K type strain sequencing project: providing services to taxonomists for standard genome sequencing and annotation.</title>
        <authorList>
            <consortium name="The Broad Institute Genomics Platform"/>
            <consortium name="The Broad Institute Genome Sequencing Center for Infectious Disease"/>
            <person name="Wu L."/>
            <person name="Ma J."/>
        </authorList>
    </citation>
    <scope>NUCLEOTIDE SEQUENCE [LARGE SCALE GENOMIC DNA]</scope>
    <source>
        <strain evidence="1 2">JCM 9383</strain>
    </source>
</reference>
<protein>
    <submittedName>
        <fullName evidence="1">Uncharacterized protein</fullName>
    </submittedName>
</protein>
<dbReference type="EMBL" id="BAAAUX010000024">
    <property type="protein sequence ID" value="GAA2812955.1"/>
    <property type="molecule type" value="Genomic_DNA"/>
</dbReference>
<evidence type="ECO:0000313" key="1">
    <source>
        <dbReference type="EMBL" id="GAA2812955.1"/>
    </source>
</evidence>
<proteinExistence type="predicted"/>